<dbReference type="SMART" id="SM01366">
    <property type="entry name" value="c-clamp"/>
    <property type="match status" value="1"/>
</dbReference>
<dbReference type="GeneID" id="103110804"/>
<feature type="region of interest" description="Disordered" evidence="10">
    <location>
        <begin position="544"/>
        <end position="595"/>
    </location>
</feature>
<evidence type="ECO:0000256" key="6">
    <source>
        <dbReference type="ARBA" id="ARBA00023159"/>
    </source>
</evidence>
<dbReference type="InterPro" id="IPR027397">
    <property type="entry name" value="Catenin-bd_sf"/>
</dbReference>
<keyword evidence="12" id="KW-1185">Reference proteome</keyword>
<protein>
    <submittedName>
        <fullName evidence="13">Transcription factor 7-like 2 isoform X4</fullName>
    </submittedName>
</protein>
<feature type="region of interest" description="Disordered" evidence="10">
    <location>
        <begin position="628"/>
        <end position="669"/>
    </location>
</feature>
<feature type="compositionally biased region" description="Polar residues" evidence="10">
    <location>
        <begin position="47"/>
        <end position="57"/>
    </location>
</feature>
<keyword evidence="8 9" id="KW-0539">Nucleus</keyword>
<evidence type="ECO:0000256" key="2">
    <source>
        <dbReference type="ARBA" id="ARBA00006569"/>
    </source>
</evidence>
<feature type="compositionally biased region" description="Low complexity" evidence="10">
    <location>
        <begin position="628"/>
        <end position="647"/>
    </location>
</feature>
<feature type="compositionally biased region" description="Polar residues" evidence="10">
    <location>
        <begin position="648"/>
        <end position="669"/>
    </location>
</feature>
<dbReference type="RefSeq" id="XP_060027260.1">
    <property type="nucleotide sequence ID" value="XM_060171277.1"/>
</dbReference>
<feature type="compositionally biased region" description="Polar residues" evidence="10">
    <location>
        <begin position="366"/>
        <end position="376"/>
    </location>
</feature>
<evidence type="ECO:0000259" key="11">
    <source>
        <dbReference type="PROSITE" id="PS50118"/>
    </source>
</evidence>
<dbReference type="SUPFAM" id="SSF47095">
    <property type="entry name" value="HMG-box"/>
    <property type="match status" value="1"/>
</dbReference>
<keyword evidence="3" id="KW-0879">Wnt signaling pathway</keyword>
<evidence type="ECO:0000256" key="7">
    <source>
        <dbReference type="ARBA" id="ARBA00023163"/>
    </source>
</evidence>
<keyword evidence="4" id="KW-0805">Transcription regulation</keyword>
<evidence type="ECO:0000256" key="5">
    <source>
        <dbReference type="ARBA" id="ARBA00023125"/>
    </source>
</evidence>
<dbReference type="PROSITE" id="PS50118">
    <property type="entry name" value="HMG_BOX_2"/>
    <property type="match status" value="1"/>
</dbReference>
<proteinExistence type="inferred from homology"/>
<name>A0ABM3VSF7_ERIEU</name>
<dbReference type="Pfam" id="PF08347">
    <property type="entry name" value="CTNNB1_binding"/>
    <property type="match status" value="2"/>
</dbReference>
<feature type="region of interest" description="Disordered" evidence="10">
    <location>
        <begin position="1"/>
        <end position="96"/>
    </location>
</feature>
<feature type="compositionally biased region" description="Basic and acidic residues" evidence="10">
    <location>
        <begin position="63"/>
        <end position="91"/>
    </location>
</feature>
<evidence type="ECO:0000256" key="8">
    <source>
        <dbReference type="ARBA" id="ARBA00023242"/>
    </source>
</evidence>
<gene>
    <name evidence="13" type="primary">TCF7L2</name>
</gene>
<evidence type="ECO:0000256" key="1">
    <source>
        <dbReference type="ARBA" id="ARBA00004123"/>
    </source>
</evidence>
<keyword evidence="6" id="KW-0010">Activator</keyword>
<dbReference type="InterPro" id="IPR024940">
    <property type="entry name" value="TCF/LEF"/>
</dbReference>
<feature type="compositionally biased region" description="Low complexity" evidence="10">
    <location>
        <begin position="545"/>
        <end position="556"/>
    </location>
</feature>
<comment type="similarity">
    <text evidence="2">Belongs to the TCF/LEF family.</text>
</comment>
<accession>A0ABM3VSF7</accession>
<evidence type="ECO:0000256" key="9">
    <source>
        <dbReference type="PROSITE-ProRule" id="PRU00267"/>
    </source>
</evidence>
<feature type="DNA-binding region" description="HMG box" evidence="9">
    <location>
        <begin position="398"/>
        <end position="466"/>
    </location>
</feature>
<keyword evidence="7" id="KW-0804">Transcription</keyword>
<feature type="domain" description="HMG box" evidence="11">
    <location>
        <begin position="398"/>
        <end position="466"/>
    </location>
</feature>
<feature type="region of interest" description="Disordered" evidence="10">
    <location>
        <begin position="264"/>
        <end position="283"/>
    </location>
</feature>
<dbReference type="Pfam" id="PF00505">
    <property type="entry name" value="HMG_box"/>
    <property type="match status" value="1"/>
</dbReference>
<feature type="compositionally biased region" description="Gly residues" evidence="10">
    <location>
        <begin position="1"/>
        <end position="11"/>
    </location>
</feature>
<feature type="compositionally biased region" description="Basic and acidic residues" evidence="10">
    <location>
        <begin position="383"/>
        <end position="394"/>
    </location>
</feature>
<dbReference type="InterPro" id="IPR009071">
    <property type="entry name" value="HMG_box_dom"/>
</dbReference>
<dbReference type="Gene3D" id="1.10.30.10">
    <property type="entry name" value="High mobility group box domain"/>
    <property type="match status" value="1"/>
</dbReference>
<dbReference type="SMART" id="SM00398">
    <property type="entry name" value="HMG"/>
    <property type="match status" value="1"/>
</dbReference>
<dbReference type="CDD" id="cd21996">
    <property type="entry name" value="HMG-box_TCF7-like"/>
    <property type="match status" value="1"/>
</dbReference>
<dbReference type="Gene3D" id="4.10.900.10">
    <property type="entry name" value="TCF3-CBD (Catenin binding domain)"/>
    <property type="match status" value="1"/>
</dbReference>
<feature type="compositionally biased region" description="Basic and acidic residues" evidence="10">
    <location>
        <begin position="19"/>
        <end position="43"/>
    </location>
</feature>
<dbReference type="PANTHER" id="PTHR10373">
    <property type="entry name" value="TRANSCRIPTION FACTOR 7 FAMILY MEMBER"/>
    <property type="match status" value="1"/>
</dbReference>
<evidence type="ECO:0000313" key="13">
    <source>
        <dbReference type="RefSeq" id="XP_060027260.1"/>
    </source>
</evidence>
<dbReference type="PANTHER" id="PTHR10373:SF32">
    <property type="entry name" value="TRANSCRIPTION FACTOR 7-LIKE 2"/>
    <property type="match status" value="1"/>
</dbReference>
<evidence type="ECO:0000256" key="3">
    <source>
        <dbReference type="ARBA" id="ARBA00022687"/>
    </source>
</evidence>
<comment type="subcellular location">
    <subcellularLocation>
        <location evidence="1">Nucleus</location>
    </subcellularLocation>
</comment>
<sequence>MPQLNGGGGDDLGANDELISFKDEGEQEEKSSDNSSAERDLADVKSSLVNESETNQNSSSDSEAERRPPPRSESFRDKSRESLEEAAKRQDGGLFKGPPYPGYPFIMIPDLTSPYLPNGSLSPTARTLHFQSGSTHYSAYKTIEHQIAIQYLQMKWPLLDVQAGTLQSRQALKDARSPSPAHIVQCPLPCCTQGHDCQHFYPLSDFTVSTQVFRDKQRSHSLHKVGEPWCLESNKVPVVQHPHHVHPLTPLITYSNEHFTPGNPPPHLPADVDPKTGIPRPPHPPDISPYYPLSPGTVGQIPHPLGWLVPQQGQPVYPITTGGFRHPYPTALTVNASMSRFPPHMVPPHHTLHTTGIPHPAIVTPTVKQESSQSDVGSLHSSKHQDSKKEEEKKKPHIKKPLNAFMLYMKEMRAKVVAECTLKESAAINQILGRRWHALSREEQAKYYELARKERQLHMQLYPGWSARDNYGKKKKRKRDKQPGETNEHSECFLNPCLSLPPITDLSAPKKCRARFGLDQQNNWCGPCRRKKKCVRYIQGEGSCLSPPSSDGSLLDSPPPSPNLLGSSPQDAKSQTEQTQPLSLSLKPDPLAHLSMMPPPPALLLAEAAHGKAPVLCPNGALDLPPTALQQPLLPSSSLAQPSTSSLHSHNSLAGTQPQPLSLVTKSLE</sequence>
<dbReference type="InterPro" id="IPR036910">
    <property type="entry name" value="HMG_box_dom_sf"/>
</dbReference>
<feature type="region of interest" description="Disordered" evidence="10">
    <location>
        <begin position="468"/>
        <end position="489"/>
    </location>
</feature>
<dbReference type="InterPro" id="IPR013558">
    <property type="entry name" value="CTNNB1-bd_N"/>
</dbReference>
<evidence type="ECO:0000256" key="10">
    <source>
        <dbReference type="SAM" id="MobiDB-lite"/>
    </source>
</evidence>
<dbReference type="Proteomes" id="UP001652624">
    <property type="component" value="Chromosome 14"/>
</dbReference>
<feature type="compositionally biased region" description="Polar residues" evidence="10">
    <location>
        <begin position="570"/>
        <end position="583"/>
    </location>
</feature>
<feature type="region of interest" description="Disordered" evidence="10">
    <location>
        <begin position="366"/>
        <end position="398"/>
    </location>
</feature>
<organism evidence="12 13">
    <name type="scientific">Erinaceus europaeus</name>
    <name type="common">Western European hedgehog</name>
    <dbReference type="NCBI Taxonomy" id="9365"/>
    <lineage>
        <taxon>Eukaryota</taxon>
        <taxon>Metazoa</taxon>
        <taxon>Chordata</taxon>
        <taxon>Craniata</taxon>
        <taxon>Vertebrata</taxon>
        <taxon>Euteleostomi</taxon>
        <taxon>Mammalia</taxon>
        <taxon>Eutheria</taxon>
        <taxon>Laurasiatheria</taxon>
        <taxon>Eulipotyphla</taxon>
        <taxon>Erinaceidae</taxon>
        <taxon>Erinaceinae</taxon>
        <taxon>Erinaceus</taxon>
    </lineage>
</organism>
<reference evidence="13" key="1">
    <citation type="submission" date="2025-08" db="UniProtKB">
        <authorList>
            <consortium name="RefSeq"/>
        </authorList>
    </citation>
    <scope>IDENTIFICATION</scope>
</reference>
<evidence type="ECO:0000313" key="12">
    <source>
        <dbReference type="Proteomes" id="UP001652624"/>
    </source>
</evidence>
<keyword evidence="5 9" id="KW-0238">DNA-binding</keyword>
<evidence type="ECO:0000256" key="4">
    <source>
        <dbReference type="ARBA" id="ARBA00023015"/>
    </source>
</evidence>